<name>A0A7J3X955_THEPE</name>
<dbReference type="GO" id="GO:0046872">
    <property type="term" value="F:metal ion binding"/>
    <property type="evidence" value="ECO:0007669"/>
    <property type="project" value="InterPro"/>
</dbReference>
<keyword evidence="2" id="KW-1284">Encapsulin nanocompartment</keyword>
<evidence type="ECO:0000259" key="3">
    <source>
        <dbReference type="Pfam" id="PF02915"/>
    </source>
</evidence>
<gene>
    <name evidence="4" type="ORF">ENM88_08275</name>
</gene>
<evidence type="ECO:0000313" key="4">
    <source>
        <dbReference type="EMBL" id="HHP05720.1"/>
    </source>
</evidence>
<evidence type="ECO:0000256" key="1">
    <source>
        <dbReference type="ARBA" id="ARBA00033738"/>
    </source>
</evidence>
<sequence>MLSKHPLELPPGRKLSPEEVADALRLAIIAELDAISLYLQLARAIDDEKVRRIFEDIAREEKTHVGEFLALLKSLDPEQVEELKAGEREVEELTGVRAPDPPQPASGEPLTAEEWSYLATQIAKTAEATRSFRGHLPLVKLGRGYPAAPLGTGFVPLEEISEKFRISQAAIDFSRASKQPLNITEGLQAAARLALREDERIRDALLTAPGVLSHRISSWDEAGAAVREVGEAVSKLVSEKHTGPYVLFISPTRYVKLLAVHEKTGVMELTRVKALVRDVVPTPALPGDVAVLVSATPRVLDVVLGADTEIEYIGPEDGAHLFRVWETVALRVHDPKGIVVLRQS</sequence>
<dbReference type="InterPro" id="IPR009078">
    <property type="entry name" value="Ferritin-like_SF"/>
</dbReference>
<comment type="subcellular location">
    <subcellularLocation>
        <location evidence="1">Encapsulin nanocompartment</location>
    </subcellularLocation>
</comment>
<proteinExistence type="predicted"/>
<dbReference type="InterPro" id="IPR051429">
    <property type="entry name" value="Encapsulin_nc"/>
</dbReference>
<dbReference type="Gene3D" id="3.30.2320.10">
    <property type="entry name" value="hypothetical protein PF0899 domain"/>
    <property type="match status" value="1"/>
</dbReference>
<dbReference type="InterPro" id="IPR007544">
    <property type="entry name" value="ENCAP"/>
</dbReference>
<protein>
    <submittedName>
        <fullName evidence="4">Rubrerythrin family protein</fullName>
    </submittedName>
</protein>
<dbReference type="PANTHER" id="PTHR37165:SF1">
    <property type="entry name" value="TYPE 1 ENCAPSULIN SHELL PROTEIN"/>
    <property type="match status" value="1"/>
</dbReference>
<feature type="domain" description="Rubrerythrin diiron-binding" evidence="3">
    <location>
        <begin position="22"/>
        <end position="86"/>
    </location>
</feature>
<dbReference type="GO" id="GO:0140737">
    <property type="term" value="C:encapsulin nanocompartment"/>
    <property type="evidence" value="ECO:0007669"/>
    <property type="project" value="UniProtKB-SubCell"/>
</dbReference>
<accession>A0A7J3X955</accession>
<dbReference type="GO" id="GO:0016491">
    <property type="term" value="F:oxidoreductase activity"/>
    <property type="evidence" value="ECO:0007669"/>
    <property type="project" value="InterPro"/>
</dbReference>
<dbReference type="EMBL" id="DRZM01000230">
    <property type="protein sequence ID" value="HHP05720.1"/>
    <property type="molecule type" value="Genomic_DNA"/>
</dbReference>
<dbReference type="NCBIfam" id="NF041155">
    <property type="entry name" value="encap_f1"/>
    <property type="match status" value="1"/>
</dbReference>
<dbReference type="PANTHER" id="PTHR37165">
    <property type="entry name" value="PEPTIDASE U56 FAMILY"/>
    <property type="match status" value="1"/>
</dbReference>
<comment type="caution">
    <text evidence="4">The sequence shown here is derived from an EMBL/GenBank/DDBJ whole genome shotgun (WGS) entry which is preliminary data.</text>
</comment>
<dbReference type="InterPro" id="IPR003251">
    <property type="entry name" value="Rr_diiron-bd_dom"/>
</dbReference>
<dbReference type="SUPFAM" id="SSF47240">
    <property type="entry name" value="Ferritin-like"/>
    <property type="match status" value="1"/>
</dbReference>
<dbReference type="Pfam" id="PF04454">
    <property type="entry name" value="Linocin_M18"/>
    <property type="match status" value="1"/>
</dbReference>
<dbReference type="Pfam" id="PF02915">
    <property type="entry name" value="Rubrerythrin"/>
    <property type="match status" value="1"/>
</dbReference>
<dbReference type="AlphaFoldDB" id="A0A7J3X955"/>
<evidence type="ECO:0000256" key="2">
    <source>
        <dbReference type="ARBA" id="ARBA00033787"/>
    </source>
</evidence>
<dbReference type="Gene3D" id="6.10.140.1960">
    <property type="match status" value="1"/>
</dbReference>
<organism evidence="4">
    <name type="scientific">Thermofilum pendens</name>
    <dbReference type="NCBI Taxonomy" id="2269"/>
    <lineage>
        <taxon>Archaea</taxon>
        <taxon>Thermoproteota</taxon>
        <taxon>Thermoprotei</taxon>
        <taxon>Thermofilales</taxon>
        <taxon>Thermofilaceae</taxon>
        <taxon>Thermofilum</taxon>
    </lineage>
</organism>
<reference evidence="4" key="1">
    <citation type="journal article" date="2020" name="mSystems">
        <title>Genome- and Community-Level Interaction Insights into Carbon Utilization and Element Cycling Functions of Hydrothermarchaeota in Hydrothermal Sediment.</title>
        <authorList>
            <person name="Zhou Z."/>
            <person name="Liu Y."/>
            <person name="Xu W."/>
            <person name="Pan J."/>
            <person name="Luo Z.H."/>
            <person name="Li M."/>
        </authorList>
    </citation>
    <scope>NUCLEOTIDE SEQUENCE [LARGE SCALE GENOMIC DNA]</scope>
    <source>
        <strain evidence="4">SpSt-1125</strain>
    </source>
</reference>